<dbReference type="EMBL" id="JARKIB010000302">
    <property type="protein sequence ID" value="KAJ7715754.1"/>
    <property type="molecule type" value="Genomic_DNA"/>
</dbReference>
<dbReference type="PANTHER" id="PTHR47336">
    <property type="entry name" value="TRANSCRIPTION FACTOR HMS1-RELATED"/>
    <property type="match status" value="1"/>
</dbReference>
<reference evidence="3" key="1">
    <citation type="submission" date="2023-03" db="EMBL/GenBank/DDBJ databases">
        <title>Massive genome expansion in bonnet fungi (Mycena s.s.) driven by repeated elements and novel gene families across ecological guilds.</title>
        <authorList>
            <consortium name="Lawrence Berkeley National Laboratory"/>
            <person name="Harder C.B."/>
            <person name="Miyauchi S."/>
            <person name="Viragh M."/>
            <person name="Kuo A."/>
            <person name="Thoen E."/>
            <person name="Andreopoulos B."/>
            <person name="Lu D."/>
            <person name="Skrede I."/>
            <person name="Drula E."/>
            <person name="Henrissat B."/>
            <person name="Morin E."/>
            <person name="Kohler A."/>
            <person name="Barry K."/>
            <person name="LaButti K."/>
            <person name="Morin E."/>
            <person name="Salamov A."/>
            <person name="Lipzen A."/>
            <person name="Mereny Z."/>
            <person name="Hegedus B."/>
            <person name="Baldrian P."/>
            <person name="Stursova M."/>
            <person name="Weitz H."/>
            <person name="Taylor A."/>
            <person name="Grigoriev I.V."/>
            <person name="Nagy L.G."/>
            <person name="Martin F."/>
            <person name="Kauserud H."/>
        </authorList>
    </citation>
    <scope>NUCLEOTIDE SEQUENCE</scope>
    <source>
        <strain evidence="3">CBHHK182m</strain>
    </source>
</reference>
<dbReference type="AlphaFoldDB" id="A0AAD7H9K4"/>
<evidence type="ECO:0000256" key="1">
    <source>
        <dbReference type="SAM" id="MobiDB-lite"/>
    </source>
</evidence>
<name>A0AAD7H9K4_9AGAR</name>
<dbReference type="GO" id="GO:0046983">
    <property type="term" value="F:protein dimerization activity"/>
    <property type="evidence" value="ECO:0007669"/>
    <property type="project" value="InterPro"/>
</dbReference>
<comment type="caution">
    <text evidence="3">The sequence shown here is derived from an EMBL/GenBank/DDBJ whole genome shotgun (WGS) entry which is preliminary data.</text>
</comment>
<dbReference type="PROSITE" id="PS50888">
    <property type="entry name" value="BHLH"/>
    <property type="match status" value="1"/>
</dbReference>
<dbReference type="InterPro" id="IPR011598">
    <property type="entry name" value="bHLH_dom"/>
</dbReference>
<dbReference type="InterPro" id="IPR052099">
    <property type="entry name" value="Regulatory_TF_Diverse"/>
</dbReference>
<feature type="compositionally biased region" description="Polar residues" evidence="1">
    <location>
        <begin position="86"/>
        <end position="95"/>
    </location>
</feature>
<dbReference type="PANTHER" id="PTHR47336:SF2">
    <property type="entry name" value="TRANSCRIPTION FACTOR HMS1-RELATED"/>
    <property type="match status" value="1"/>
</dbReference>
<evidence type="ECO:0000313" key="3">
    <source>
        <dbReference type="EMBL" id="KAJ7715754.1"/>
    </source>
</evidence>
<accession>A0AAD7H9K4</accession>
<proteinExistence type="predicted"/>
<protein>
    <recommendedName>
        <fullName evidence="2">BHLH domain-containing protein</fullName>
    </recommendedName>
</protein>
<dbReference type="Proteomes" id="UP001215598">
    <property type="component" value="Unassembled WGS sequence"/>
</dbReference>
<dbReference type="Gene3D" id="4.10.280.10">
    <property type="entry name" value="Helix-loop-helix DNA-binding domain"/>
    <property type="match status" value="1"/>
</dbReference>
<dbReference type="SUPFAM" id="SSF47459">
    <property type="entry name" value="HLH, helix-loop-helix DNA-binding domain"/>
    <property type="match status" value="1"/>
</dbReference>
<evidence type="ECO:0000313" key="4">
    <source>
        <dbReference type="Proteomes" id="UP001215598"/>
    </source>
</evidence>
<dbReference type="SMART" id="SM00353">
    <property type="entry name" value="HLH"/>
    <property type="match status" value="1"/>
</dbReference>
<feature type="compositionally biased region" description="Pro residues" evidence="1">
    <location>
        <begin position="48"/>
        <end position="57"/>
    </location>
</feature>
<feature type="region of interest" description="Disordered" evidence="1">
    <location>
        <begin position="42"/>
        <end position="102"/>
    </location>
</feature>
<feature type="compositionally biased region" description="Pro residues" evidence="1">
    <location>
        <begin position="67"/>
        <end position="80"/>
    </location>
</feature>
<organism evidence="3 4">
    <name type="scientific">Mycena metata</name>
    <dbReference type="NCBI Taxonomy" id="1033252"/>
    <lineage>
        <taxon>Eukaryota</taxon>
        <taxon>Fungi</taxon>
        <taxon>Dikarya</taxon>
        <taxon>Basidiomycota</taxon>
        <taxon>Agaricomycotina</taxon>
        <taxon>Agaricomycetes</taxon>
        <taxon>Agaricomycetidae</taxon>
        <taxon>Agaricales</taxon>
        <taxon>Marasmiineae</taxon>
        <taxon>Mycenaceae</taxon>
        <taxon>Mycena</taxon>
    </lineage>
</organism>
<feature type="domain" description="BHLH" evidence="2">
    <location>
        <begin position="89"/>
        <end position="177"/>
    </location>
</feature>
<evidence type="ECO:0000259" key="2">
    <source>
        <dbReference type="PROSITE" id="PS50888"/>
    </source>
</evidence>
<keyword evidence="4" id="KW-1185">Reference proteome</keyword>
<dbReference type="InterPro" id="IPR036638">
    <property type="entry name" value="HLH_DNA-bd_sf"/>
</dbReference>
<sequence>MCAASVDTGYFASTDDPATALANRVRKNAGIILAVQIGNEPQYQPPASTAPPAPSYPTPNTAASALPPHPSPRVPRPPATPAQTAMQSRPKTSHTTIEHRYRTNLNARIQSLRQAIPALRIVDRAAAIKAGEPYPGGDASDPQDHIDARGFVDSVKVARKCSKGNVLGKAVEYIRVLKNREKRLMRKLEGPKTLLRGFVEGTELLGSGSEKKMCGRPTKVVPLPASDCVHKPAVRNVRVVSAGRRGIGGKGKEVPALVPFSVSPPFSLFPAAPECAVESSADCTKLDSVVVQLHMHMLYVLLACGDARAEFARTHCADVRPLCCISAPLSFLSPLPIPSFSESVPAACPLRT</sequence>
<gene>
    <name evidence="3" type="ORF">B0H16DRAFT_1804942</name>
</gene>
<dbReference type="Pfam" id="PF00010">
    <property type="entry name" value="HLH"/>
    <property type="match status" value="1"/>
</dbReference>